<evidence type="ECO:0000313" key="7">
    <source>
        <dbReference type="Proteomes" id="UP001142175"/>
    </source>
</evidence>
<dbReference type="SFLD" id="SFLDG01135">
    <property type="entry name" value="C1.5.6:_HAD__Beta-PGM__Phospha"/>
    <property type="match status" value="1"/>
</dbReference>
<sequence length="216" mass="24489">MKLPKAIIFDMDGTLVDNIPYHRDAWLEFLQKHGIHLNASQFHAQNHGTIDEMMQRFFPQIQDPYQLYELGQEKERTYRGIYRPHIQEVNGLTAFLQAIKAKGLQSLLATMGDQPNIDFTLDSLEIRSYFSFTTGGHEVSKGKPDPEIFLLSMQKAGLRPEECLVIEDSQGGILAAKRAGIQVVGISTSESKETLLSLGCEWVVADFEELKRLMFL</sequence>
<keyword evidence="3" id="KW-0479">Metal-binding</keyword>
<dbReference type="PANTHER" id="PTHR46193:SF18">
    <property type="entry name" value="HEXITOL PHOSPHATASE B"/>
    <property type="match status" value="1"/>
</dbReference>
<evidence type="ECO:0000256" key="5">
    <source>
        <dbReference type="ARBA" id="ARBA00023277"/>
    </source>
</evidence>
<comment type="caution">
    <text evidence="6">The sequence shown here is derived from an EMBL/GenBank/DDBJ whole genome shotgun (WGS) entry which is preliminary data.</text>
</comment>
<dbReference type="RefSeq" id="WP_258424822.1">
    <property type="nucleotide sequence ID" value="NZ_JANSUY010000021.1"/>
</dbReference>
<organism evidence="6 7">
    <name type="scientific">Aquiflexum gelatinilyticum</name>
    <dbReference type="NCBI Taxonomy" id="2961943"/>
    <lineage>
        <taxon>Bacteria</taxon>
        <taxon>Pseudomonadati</taxon>
        <taxon>Bacteroidota</taxon>
        <taxon>Cytophagia</taxon>
        <taxon>Cytophagales</taxon>
        <taxon>Cyclobacteriaceae</taxon>
        <taxon>Aquiflexum</taxon>
    </lineage>
</organism>
<comment type="cofactor">
    <cofactor evidence="1">
        <name>Mg(2+)</name>
        <dbReference type="ChEBI" id="CHEBI:18420"/>
    </cofactor>
</comment>
<dbReference type="InterPro" id="IPR006439">
    <property type="entry name" value="HAD-SF_hydro_IA"/>
</dbReference>
<dbReference type="SUPFAM" id="SSF56784">
    <property type="entry name" value="HAD-like"/>
    <property type="match status" value="1"/>
</dbReference>
<dbReference type="GO" id="GO:0003824">
    <property type="term" value="F:catalytic activity"/>
    <property type="evidence" value="ECO:0007669"/>
    <property type="project" value="UniProtKB-ARBA"/>
</dbReference>
<proteinExistence type="inferred from homology"/>
<dbReference type="EMBL" id="JANSUY010000021">
    <property type="protein sequence ID" value="MCR9016977.1"/>
    <property type="molecule type" value="Genomic_DNA"/>
</dbReference>
<gene>
    <name evidence="6" type="ORF">NU887_18230</name>
</gene>
<dbReference type="Gene3D" id="3.40.50.1000">
    <property type="entry name" value="HAD superfamily/HAD-like"/>
    <property type="match status" value="1"/>
</dbReference>
<comment type="similarity">
    <text evidence="2">Belongs to the HAD-like hydrolase superfamily. CbbY/CbbZ/Gph/YieH family.</text>
</comment>
<dbReference type="GO" id="GO:0046872">
    <property type="term" value="F:metal ion binding"/>
    <property type="evidence" value="ECO:0007669"/>
    <property type="project" value="UniProtKB-KW"/>
</dbReference>
<dbReference type="InterPro" id="IPR023198">
    <property type="entry name" value="PGP-like_dom2"/>
</dbReference>
<dbReference type="SFLD" id="SFLDG01129">
    <property type="entry name" value="C1.5:_HAD__Beta-PGM__Phosphata"/>
    <property type="match status" value="1"/>
</dbReference>
<dbReference type="AlphaFoldDB" id="A0A9X2PBG0"/>
<evidence type="ECO:0000313" key="6">
    <source>
        <dbReference type="EMBL" id="MCR9016977.1"/>
    </source>
</evidence>
<dbReference type="InterPro" id="IPR036412">
    <property type="entry name" value="HAD-like_sf"/>
</dbReference>
<dbReference type="InterPro" id="IPR023214">
    <property type="entry name" value="HAD_sf"/>
</dbReference>
<dbReference type="NCBIfam" id="TIGR01549">
    <property type="entry name" value="HAD-SF-IA-v1"/>
    <property type="match status" value="1"/>
</dbReference>
<dbReference type="SFLD" id="SFLDS00003">
    <property type="entry name" value="Haloacid_Dehalogenase"/>
    <property type="match status" value="1"/>
</dbReference>
<evidence type="ECO:0000256" key="3">
    <source>
        <dbReference type="ARBA" id="ARBA00022723"/>
    </source>
</evidence>
<accession>A0A9X2PBG0</accession>
<keyword evidence="7" id="KW-1185">Reference proteome</keyword>
<reference evidence="6" key="1">
    <citation type="submission" date="2022-08" db="EMBL/GenBank/DDBJ databases">
        <authorList>
            <person name="Zhang D."/>
        </authorList>
    </citation>
    <scope>NUCLEOTIDE SEQUENCE</scope>
    <source>
        <strain evidence="6">XJ19-11</strain>
    </source>
</reference>
<evidence type="ECO:0000256" key="2">
    <source>
        <dbReference type="ARBA" id="ARBA00006171"/>
    </source>
</evidence>
<evidence type="ECO:0000256" key="4">
    <source>
        <dbReference type="ARBA" id="ARBA00022842"/>
    </source>
</evidence>
<dbReference type="PRINTS" id="PR00413">
    <property type="entry name" value="HADHALOGNASE"/>
</dbReference>
<name>A0A9X2PBG0_9BACT</name>
<dbReference type="PANTHER" id="PTHR46193">
    <property type="entry name" value="6-PHOSPHOGLUCONATE PHOSPHATASE"/>
    <property type="match status" value="1"/>
</dbReference>
<evidence type="ECO:0000256" key="1">
    <source>
        <dbReference type="ARBA" id="ARBA00001946"/>
    </source>
</evidence>
<dbReference type="Pfam" id="PF00702">
    <property type="entry name" value="Hydrolase"/>
    <property type="match status" value="1"/>
</dbReference>
<dbReference type="InterPro" id="IPR051600">
    <property type="entry name" value="Beta-PGM-like"/>
</dbReference>
<keyword evidence="5" id="KW-0119">Carbohydrate metabolism</keyword>
<protein>
    <submittedName>
        <fullName evidence="6">HAD family phosphatase</fullName>
    </submittedName>
</protein>
<dbReference type="Proteomes" id="UP001142175">
    <property type="component" value="Unassembled WGS sequence"/>
</dbReference>
<dbReference type="NCBIfam" id="TIGR01509">
    <property type="entry name" value="HAD-SF-IA-v3"/>
    <property type="match status" value="1"/>
</dbReference>
<keyword evidence="4" id="KW-0460">Magnesium</keyword>
<dbReference type="Gene3D" id="1.10.150.240">
    <property type="entry name" value="Putative phosphatase, domain 2"/>
    <property type="match status" value="1"/>
</dbReference>